<evidence type="ECO:0000256" key="1">
    <source>
        <dbReference type="SAM" id="MobiDB-lite"/>
    </source>
</evidence>
<dbReference type="AlphaFoldDB" id="A0A9P3LC52"/>
<dbReference type="EMBL" id="BPQB01000014">
    <property type="protein sequence ID" value="GJE89890.1"/>
    <property type="molecule type" value="Genomic_DNA"/>
</dbReference>
<name>A0A9P3LC52_9APHY</name>
<keyword evidence="3" id="KW-1185">Reference proteome</keyword>
<reference evidence="2 3" key="1">
    <citation type="submission" date="2021-08" db="EMBL/GenBank/DDBJ databases">
        <title>Draft Genome Sequence of Phanerochaete sordida strain YK-624.</title>
        <authorList>
            <person name="Mori T."/>
            <person name="Dohra H."/>
            <person name="Suzuki T."/>
            <person name="Kawagishi H."/>
            <person name="Hirai H."/>
        </authorList>
    </citation>
    <scope>NUCLEOTIDE SEQUENCE [LARGE SCALE GENOMIC DNA]</scope>
    <source>
        <strain evidence="2 3">YK-624</strain>
    </source>
</reference>
<proteinExistence type="predicted"/>
<accession>A0A9P3LC52</accession>
<feature type="region of interest" description="Disordered" evidence="1">
    <location>
        <begin position="24"/>
        <end position="45"/>
    </location>
</feature>
<protein>
    <submittedName>
        <fullName evidence="2">Uncharacterized protein</fullName>
    </submittedName>
</protein>
<sequence>MHYPSVPRSLLLDCIGVSEERRSLVRGGPGVARPTDDGRSSPESPRMGLLLLRRMSGSGAPIYGSTTEYHHCGERQAPRAHTEIIMLRSEVC</sequence>
<organism evidence="2 3">
    <name type="scientific">Phanerochaete sordida</name>
    <dbReference type="NCBI Taxonomy" id="48140"/>
    <lineage>
        <taxon>Eukaryota</taxon>
        <taxon>Fungi</taxon>
        <taxon>Dikarya</taxon>
        <taxon>Basidiomycota</taxon>
        <taxon>Agaricomycotina</taxon>
        <taxon>Agaricomycetes</taxon>
        <taxon>Polyporales</taxon>
        <taxon>Phanerochaetaceae</taxon>
        <taxon>Phanerochaete</taxon>
    </lineage>
</organism>
<gene>
    <name evidence="2" type="ORF">PsYK624_060020</name>
</gene>
<evidence type="ECO:0000313" key="2">
    <source>
        <dbReference type="EMBL" id="GJE89890.1"/>
    </source>
</evidence>
<comment type="caution">
    <text evidence="2">The sequence shown here is derived from an EMBL/GenBank/DDBJ whole genome shotgun (WGS) entry which is preliminary data.</text>
</comment>
<evidence type="ECO:0000313" key="3">
    <source>
        <dbReference type="Proteomes" id="UP000703269"/>
    </source>
</evidence>
<dbReference type="Proteomes" id="UP000703269">
    <property type="component" value="Unassembled WGS sequence"/>
</dbReference>